<keyword evidence="3" id="KW-1185">Reference proteome</keyword>
<protein>
    <recommendedName>
        <fullName evidence="1">Reverse transcriptase zinc-binding domain-containing protein</fullName>
    </recommendedName>
</protein>
<dbReference type="Gramene" id="QL02p092030:mrna">
    <property type="protein sequence ID" value="QL02p092030:mrna:CDS:1"/>
    <property type="gene ID" value="QL02p092030"/>
</dbReference>
<name>A0A7N2L1B4_QUELO</name>
<evidence type="ECO:0000259" key="1">
    <source>
        <dbReference type="Pfam" id="PF13966"/>
    </source>
</evidence>
<dbReference type="EnsemblPlants" id="QL02p092030:mrna">
    <property type="protein sequence ID" value="QL02p092030:mrna:CDS:1"/>
    <property type="gene ID" value="QL02p092030"/>
</dbReference>
<dbReference type="InParanoid" id="A0A7N2L1B4"/>
<dbReference type="Proteomes" id="UP000594261">
    <property type="component" value="Chromosome 2"/>
</dbReference>
<dbReference type="PANTHER" id="PTHR47723">
    <property type="entry name" value="OS05G0353850 PROTEIN"/>
    <property type="match status" value="1"/>
</dbReference>
<accession>A0A7N2L1B4</accession>
<evidence type="ECO:0000313" key="3">
    <source>
        <dbReference type="Proteomes" id="UP000594261"/>
    </source>
</evidence>
<proteinExistence type="predicted"/>
<dbReference type="PANTHER" id="PTHR47723:SF19">
    <property type="entry name" value="POLYNUCLEOTIDYL TRANSFERASE, RIBONUCLEASE H-LIKE SUPERFAMILY PROTEIN"/>
    <property type="match status" value="1"/>
</dbReference>
<reference evidence="3" key="1">
    <citation type="journal article" date="2016" name="G3 (Bethesda)">
        <title>First Draft Assembly and Annotation of the Genome of a California Endemic Oak Quercus lobata Nee (Fagaceae).</title>
        <authorList>
            <person name="Sork V.L."/>
            <person name="Fitz-Gibbon S.T."/>
            <person name="Puiu D."/>
            <person name="Crepeau M."/>
            <person name="Gugger P.F."/>
            <person name="Sherman R."/>
            <person name="Stevens K."/>
            <person name="Langley C.H."/>
            <person name="Pellegrini M."/>
            <person name="Salzberg S.L."/>
        </authorList>
    </citation>
    <scope>NUCLEOTIDE SEQUENCE [LARGE SCALE GENOMIC DNA]</scope>
    <source>
        <strain evidence="3">cv. SW786</strain>
    </source>
</reference>
<reference evidence="2" key="2">
    <citation type="submission" date="2021-01" db="UniProtKB">
        <authorList>
            <consortium name="EnsemblPlants"/>
        </authorList>
    </citation>
    <scope>IDENTIFICATION</scope>
</reference>
<dbReference type="Pfam" id="PF13966">
    <property type="entry name" value="zf-RVT"/>
    <property type="match status" value="1"/>
</dbReference>
<sequence length="285" mass="32167">MLDVGWDWEKLTFELPDEVKGLICAIPISTLGGGLDKLAWSGSPNGSFDVKSAYGIAMKSSNATVFSVSWIWKIDLLPKVRLFLWLCAHNSIGVKVCLGRRGVVQDEVCPVCCNGSEAILHALRDFSHLKHVWNQLGVTASNHEFWHVNLVDWLSLNVRKNDKLHGSGTPWKIVFPFVIWIIWKSRNDIVFNRKGQSPKLVLDIVYQAKEYLHCVATPRLQTRRVLRSIRWERLEHGWRKLNVEGACNELHGLVGCGGVVRNEDGQWVAGFSKRIGITSSFAVEL</sequence>
<dbReference type="OMA" id="RFCYLAN"/>
<organism evidence="2 3">
    <name type="scientific">Quercus lobata</name>
    <name type="common">Valley oak</name>
    <dbReference type="NCBI Taxonomy" id="97700"/>
    <lineage>
        <taxon>Eukaryota</taxon>
        <taxon>Viridiplantae</taxon>
        <taxon>Streptophyta</taxon>
        <taxon>Embryophyta</taxon>
        <taxon>Tracheophyta</taxon>
        <taxon>Spermatophyta</taxon>
        <taxon>Magnoliopsida</taxon>
        <taxon>eudicotyledons</taxon>
        <taxon>Gunneridae</taxon>
        <taxon>Pentapetalae</taxon>
        <taxon>rosids</taxon>
        <taxon>fabids</taxon>
        <taxon>Fagales</taxon>
        <taxon>Fagaceae</taxon>
        <taxon>Quercus</taxon>
    </lineage>
</organism>
<dbReference type="InterPro" id="IPR053151">
    <property type="entry name" value="RNase_H-like"/>
</dbReference>
<dbReference type="InterPro" id="IPR026960">
    <property type="entry name" value="RVT-Znf"/>
</dbReference>
<feature type="domain" description="Reverse transcriptase zinc-binding" evidence="1">
    <location>
        <begin position="48"/>
        <end position="133"/>
    </location>
</feature>
<evidence type="ECO:0000313" key="2">
    <source>
        <dbReference type="EnsemblPlants" id="QL02p092030:mrna:CDS:1"/>
    </source>
</evidence>
<dbReference type="AlphaFoldDB" id="A0A7N2L1B4"/>